<feature type="transmembrane region" description="Helical" evidence="1">
    <location>
        <begin position="55"/>
        <end position="75"/>
    </location>
</feature>
<comment type="caution">
    <text evidence="2">The sequence shown here is derived from an EMBL/GenBank/DDBJ whole genome shotgun (WGS) entry which is preliminary data.</text>
</comment>
<accession>A0A660LAJ8</accession>
<dbReference type="OrthoDB" id="9992440at2"/>
<dbReference type="Proteomes" id="UP000278962">
    <property type="component" value="Unassembled WGS sequence"/>
</dbReference>
<evidence type="ECO:0000313" key="2">
    <source>
        <dbReference type="EMBL" id="RKQ92032.1"/>
    </source>
</evidence>
<keyword evidence="1" id="KW-0812">Transmembrane</keyword>
<proteinExistence type="predicted"/>
<sequence length="78" mass="8205">MLASLVLFAQETLHVEEEVSKTPFYIAASALVAFALLLSAVGIARHETFPPSRAVARGLSFVMLILVAAAAYTAVITG</sequence>
<protein>
    <submittedName>
        <fullName evidence="2">Uncharacterized protein</fullName>
    </submittedName>
</protein>
<name>A0A660LAJ8_9ACTN</name>
<keyword evidence="1" id="KW-0472">Membrane</keyword>
<dbReference type="EMBL" id="RBIL01000001">
    <property type="protein sequence ID" value="RKQ92032.1"/>
    <property type="molecule type" value="Genomic_DNA"/>
</dbReference>
<organism evidence="2 3">
    <name type="scientific">Solirubrobacter pauli</name>
    <dbReference type="NCBI Taxonomy" id="166793"/>
    <lineage>
        <taxon>Bacteria</taxon>
        <taxon>Bacillati</taxon>
        <taxon>Actinomycetota</taxon>
        <taxon>Thermoleophilia</taxon>
        <taxon>Solirubrobacterales</taxon>
        <taxon>Solirubrobacteraceae</taxon>
        <taxon>Solirubrobacter</taxon>
    </lineage>
</organism>
<evidence type="ECO:0000256" key="1">
    <source>
        <dbReference type="SAM" id="Phobius"/>
    </source>
</evidence>
<evidence type="ECO:0000313" key="3">
    <source>
        <dbReference type="Proteomes" id="UP000278962"/>
    </source>
</evidence>
<dbReference type="RefSeq" id="WP_121249770.1">
    <property type="nucleotide sequence ID" value="NZ_RBIL01000001.1"/>
</dbReference>
<gene>
    <name evidence="2" type="ORF">C8N24_1871</name>
</gene>
<feature type="transmembrane region" description="Helical" evidence="1">
    <location>
        <begin position="24"/>
        <end position="43"/>
    </location>
</feature>
<reference evidence="2 3" key="1">
    <citation type="submission" date="2018-10" db="EMBL/GenBank/DDBJ databases">
        <title>Genomic Encyclopedia of Archaeal and Bacterial Type Strains, Phase II (KMG-II): from individual species to whole genera.</title>
        <authorList>
            <person name="Goeker M."/>
        </authorList>
    </citation>
    <scope>NUCLEOTIDE SEQUENCE [LARGE SCALE GENOMIC DNA]</scope>
    <source>
        <strain evidence="2 3">DSM 14954</strain>
    </source>
</reference>
<dbReference type="AlphaFoldDB" id="A0A660LAJ8"/>
<keyword evidence="3" id="KW-1185">Reference proteome</keyword>
<keyword evidence="1" id="KW-1133">Transmembrane helix</keyword>